<protein>
    <recommendedName>
        <fullName evidence="3">3-oxoacyl-ACP synthase</fullName>
    </recommendedName>
</protein>
<evidence type="ECO:0000313" key="1">
    <source>
        <dbReference type="EMBL" id="MCY1078315.1"/>
    </source>
</evidence>
<dbReference type="InterPro" id="IPR016039">
    <property type="entry name" value="Thiolase-like"/>
</dbReference>
<dbReference type="Proteomes" id="UP001207654">
    <property type="component" value="Unassembled WGS sequence"/>
</dbReference>
<accession>A0ABT4A9J8</accession>
<name>A0ABT4A9J8_9BACT</name>
<organism evidence="1 2">
    <name type="scientific">Archangium lansingense</name>
    <dbReference type="NCBI Taxonomy" id="2995310"/>
    <lineage>
        <taxon>Bacteria</taxon>
        <taxon>Pseudomonadati</taxon>
        <taxon>Myxococcota</taxon>
        <taxon>Myxococcia</taxon>
        <taxon>Myxococcales</taxon>
        <taxon>Cystobacterineae</taxon>
        <taxon>Archangiaceae</taxon>
        <taxon>Archangium</taxon>
    </lineage>
</organism>
<keyword evidence="2" id="KW-1185">Reference proteome</keyword>
<dbReference type="EMBL" id="JAPNKA010000001">
    <property type="protein sequence ID" value="MCY1078315.1"/>
    <property type="molecule type" value="Genomic_DNA"/>
</dbReference>
<reference evidence="1 2" key="1">
    <citation type="submission" date="2022-11" db="EMBL/GenBank/DDBJ databases">
        <title>Minimal conservation of predation-associated metabolite biosynthetic gene clusters underscores biosynthetic potential of Myxococcota including descriptions for ten novel species: Archangium lansinium sp. nov., Myxococcus landrumus sp. nov., Nannocystis bai.</title>
        <authorList>
            <person name="Ahearne A."/>
            <person name="Stevens C."/>
            <person name="Phillips K."/>
        </authorList>
    </citation>
    <scope>NUCLEOTIDE SEQUENCE [LARGE SCALE GENOMIC DNA]</scope>
    <source>
        <strain evidence="1 2">MIWBW</strain>
    </source>
</reference>
<sequence length="370" mass="39205">MSALSLAVTGLGMVSSLGWDAASSCAAIRAGITRPQPLPDVYVTDEDLLEPVPLMGHPVSGLTDGFGPLGRWLQLAHACVEDLCATARLPPPSDTRFWSQTGWVCVLPHLDAARYLEVRDSGPELMMATWLERLVRTLGLASRPRWVHFVHAGHAGTAFALQLARQGLAARHVERVVVLAVDSYLDETSLEWLQARHRLKTPDRSVGLMPGEAGACLLVEPMGSARQRGAPVLAVAAAVATGREAGSFVEGQPQLGEALIRAAGEALAGIPPGKGLEGDLLCDLNGEQWRALAWGHAQVRLRERLERVRLLLPGVSLGDVGAASGAVGVCIAARAFARRYAMGDEALVLSSAEHGEVGAILVLRAPKGRP</sequence>
<proteinExistence type="predicted"/>
<gene>
    <name evidence="1" type="ORF">OV287_27945</name>
</gene>
<dbReference type="RefSeq" id="WP_267537102.1">
    <property type="nucleotide sequence ID" value="NZ_JAPNKA010000001.1"/>
</dbReference>
<evidence type="ECO:0008006" key="3">
    <source>
        <dbReference type="Google" id="ProtNLM"/>
    </source>
</evidence>
<comment type="caution">
    <text evidence="1">The sequence shown here is derived from an EMBL/GenBank/DDBJ whole genome shotgun (WGS) entry which is preliminary data.</text>
</comment>
<dbReference type="Gene3D" id="3.40.47.10">
    <property type="match status" value="1"/>
</dbReference>
<evidence type="ECO:0000313" key="2">
    <source>
        <dbReference type="Proteomes" id="UP001207654"/>
    </source>
</evidence>
<dbReference type="SUPFAM" id="SSF53901">
    <property type="entry name" value="Thiolase-like"/>
    <property type="match status" value="2"/>
</dbReference>